<protein>
    <submittedName>
        <fullName evidence="1">Uncharacterized protein</fullName>
    </submittedName>
</protein>
<evidence type="ECO:0000313" key="1">
    <source>
        <dbReference type="EMBL" id="MBB5636225.1"/>
    </source>
</evidence>
<comment type="caution">
    <text evidence="1">The sequence shown here is derived from an EMBL/GenBank/DDBJ whole genome shotgun (WGS) entry which is preliminary data.</text>
</comment>
<dbReference type="RefSeq" id="WP_183881530.1">
    <property type="nucleotide sequence ID" value="NZ_JACHCE010000002.1"/>
</dbReference>
<gene>
    <name evidence="1" type="ORF">HDE68_002113</name>
</gene>
<proteinExistence type="predicted"/>
<sequence>MKHDVEDNEWKKEATYLASLQKENPFSVPEQYFDTLPEMIHGAIYVNELKEAIPVSGFVVPDQYFDILQGCILAETTGHSLQSLPKSEGFKTPELYFQKLQSSILAQTTGAGFSDKEIGTTHATKTIEAKATVKSEPKIIRLWHNDLIKYASAACFILVTAFGLFLNQQNFNAENKATEIANEQMLYDMNEQDIIDHIDGNTTAVQSDNTTSSDLETYILNNYSQSDLTSAL</sequence>
<accession>A0A7W8ZLV3</accession>
<dbReference type="EMBL" id="JACHCE010000002">
    <property type="protein sequence ID" value="MBB5636225.1"/>
    <property type="molecule type" value="Genomic_DNA"/>
</dbReference>
<reference evidence="1 2" key="1">
    <citation type="submission" date="2020-08" db="EMBL/GenBank/DDBJ databases">
        <title>Genomic Encyclopedia of Type Strains, Phase IV (KMG-V): Genome sequencing to study the core and pangenomes of soil and plant-associated prokaryotes.</title>
        <authorList>
            <person name="Whitman W."/>
        </authorList>
    </citation>
    <scope>NUCLEOTIDE SEQUENCE [LARGE SCALE GENOMIC DNA]</scope>
    <source>
        <strain evidence="1 2">S3M1</strain>
    </source>
</reference>
<dbReference type="Proteomes" id="UP000537204">
    <property type="component" value="Unassembled WGS sequence"/>
</dbReference>
<evidence type="ECO:0000313" key="2">
    <source>
        <dbReference type="Proteomes" id="UP000537204"/>
    </source>
</evidence>
<name>A0A7W8ZLV3_9SPHI</name>
<dbReference type="AlphaFoldDB" id="A0A7W8ZLV3"/>
<organism evidence="1 2">
    <name type="scientific">Pedobacter cryoconitis</name>
    <dbReference type="NCBI Taxonomy" id="188932"/>
    <lineage>
        <taxon>Bacteria</taxon>
        <taxon>Pseudomonadati</taxon>
        <taxon>Bacteroidota</taxon>
        <taxon>Sphingobacteriia</taxon>
        <taxon>Sphingobacteriales</taxon>
        <taxon>Sphingobacteriaceae</taxon>
        <taxon>Pedobacter</taxon>
    </lineage>
</organism>